<dbReference type="PANTHER" id="PTHR44846:SF1">
    <property type="entry name" value="MANNOSYL-D-GLYCERATE TRANSPORT_METABOLISM SYSTEM REPRESSOR MNGR-RELATED"/>
    <property type="match status" value="1"/>
</dbReference>
<dbReference type="PRINTS" id="PR00035">
    <property type="entry name" value="HTHGNTR"/>
</dbReference>
<keyword evidence="6" id="KW-1185">Reference proteome</keyword>
<dbReference type="SMART" id="SM00866">
    <property type="entry name" value="UTRA"/>
    <property type="match status" value="1"/>
</dbReference>
<dbReference type="InterPro" id="IPR011663">
    <property type="entry name" value="UTRA"/>
</dbReference>
<dbReference type="InterPro" id="IPR050679">
    <property type="entry name" value="Bact_HTH_transcr_reg"/>
</dbReference>
<organism evidence="5 6">
    <name type="scientific">Hypericibacter adhaerens</name>
    <dbReference type="NCBI Taxonomy" id="2602016"/>
    <lineage>
        <taxon>Bacteria</taxon>
        <taxon>Pseudomonadati</taxon>
        <taxon>Pseudomonadota</taxon>
        <taxon>Alphaproteobacteria</taxon>
        <taxon>Rhodospirillales</taxon>
        <taxon>Dongiaceae</taxon>
        <taxon>Hypericibacter</taxon>
    </lineage>
</organism>
<evidence type="ECO:0000313" key="5">
    <source>
        <dbReference type="EMBL" id="QEX24406.1"/>
    </source>
</evidence>
<evidence type="ECO:0000313" key="6">
    <source>
        <dbReference type="Proteomes" id="UP000325797"/>
    </source>
</evidence>
<dbReference type="InterPro" id="IPR000524">
    <property type="entry name" value="Tscrpt_reg_HTH_GntR"/>
</dbReference>
<evidence type="ECO:0000256" key="1">
    <source>
        <dbReference type="ARBA" id="ARBA00023015"/>
    </source>
</evidence>
<dbReference type="AlphaFoldDB" id="A0A5J6N9Y7"/>
<keyword evidence="3" id="KW-0804">Transcription</keyword>
<dbReference type="PROSITE" id="PS50949">
    <property type="entry name" value="HTH_GNTR"/>
    <property type="match status" value="1"/>
</dbReference>
<dbReference type="OrthoDB" id="7173258at2"/>
<dbReference type="InterPro" id="IPR036390">
    <property type="entry name" value="WH_DNA-bd_sf"/>
</dbReference>
<protein>
    <submittedName>
        <fullName evidence="5">GntR family transcriptional regulator</fullName>
    </submittedName>
</protein>
<dbReference type="InterPro" id="IPR036388">
    <property type="entry name" value="WH-like_DNA-bd_sf"/>
</dbReference>
<reference evidence="5 6" key="1">
    <citation type="submission" date="2019-08" db="EMBL/GenBank/DDBJ databases">
        <title>Hyperibacter terrae gen. nov., sp. nov. and Hyperibacter viscosus sp. nov., two new members in the family Rhodospirillaceae isolated from the rhizosphere of Hypericum perforatum.</title>
        <authorList>
            <person name="Noviana Z."/>
        </authorList>
    </citation>
    <scope>NUCLEOTIDE SEQUENCE [LARGE SCALE GENOMIC DNA]</scope>
    <source>
        <strain evidence="5 6">R5959</strain>
    </source>
</reference>
<keyword evidence="1" id="KW-0805">Transcription regulation</keyword>
<dbReference type="GO" id="GO:0003700">
    <property type="term" value="F:DNA-binding transcription factor activity"/>
    <property type="evidence" value="ECO:0007669"/>
    <property type="project" value="InterPro"/>
</dbReference>
<dbReference type="Gene3D" id="1.10.10.10">
    <property type="entry name" value="Winged helix-like DNA-binding domain superfamily/Winged helix DNA-binding domain"/>
    <property type="match status" value="1"/>
</dbReference>
<dbReference type="EMBL" id="CP042582">
    <property type="protein sequence ID" value="QEX24406.1"/>
    <property type="molecule type" value="Genomic_DNA"/>
</dbReference>
<dbReference type="GO" id="GO:0045892">
    <property type="term" value="P:negative regulation of DNA-templated transcription"/>
    <property type="evidence" value="ECO:0007669"/>
    <property type="project" value="TreeGrafter"/>
</dbReference>
<proteinExistence type="predicted"/>
<feature type="domain" description="HTH gntR-type" evidence="4">
    <location>
        <begin position="1"/>
        <end position="69"/>
    </location>
</feature>
<keyword evidence="2" id="KW-0238">DNA-binding</keyword>
<gene>
    <name evidence="5" type="ORF">FRZ61_43470</name>
</gene>
<dbReference type="SUPFAM" id="SSF46785">
    <property type="entry name" value="Winged helix' DNA-binding domain"/>
    <property type="match status" value="1"/>
</dbReference>
<evidence type="ECO:0000256" key="2">
    <source>
        <dbReference type="ARBA" id="ARBA00023125"/>
    </source>
</evidence>
<evidence type="ECO:0000256" key="3">
    <source>
        <dbReference type="ARBA" id="ARBA00023163"/>
    </source>
</evidence>
<dbReference type="Gene3D" id="3.40.1410.10">
    <property type="entry name" value="Chorismate lyase-like"/>
    <property type="match status" value="1"/>
</dbReference>
<dbReference type="Pfam" id="PF00392">
    <property type="entry name" value="GntR"/>
    <property type="match status" value="1"/>
</dbReference>
<dbReference type="KEGG" id="hadh:FRZ61_43470"/>
<dbReference type="RefSeq" id="WP_151119690.1">
    <property type="nucleotide sequence ID" value="NZ_CP042582.1"/>
</dbReference>
<dbReference type="SUPFAM" id="SSF64288">
    <property type="entry name" value="Chorismate lyase-like"/>
    <property type="match status" value="1"/>
</dbReference>
<dbReference type="Proteomes" id="UP000325797">
    <property type="component" value="Chromosome"/>
</dbReference>
<dbReference type="Pfam" id="PF07702">
    <property type="entry name" value="UTRA"/>
    <property type="match status" value="1"/>
</dbReference>
<dbReference type="PANTHER" id="PTHR44846">
    <property type="entry name" value="MANNOSYL-D-GLYCERATE TRANSPORT/METABOLISM SYSTEM REPRESSOR MNGR-RELATED"/>
    <property type="match status" value="1"/>
</dbReference>
<evidence type="ECO:0000259" key="4">
    <source>
        <dbReference type="PROSITE" id="PS50949"/>
    </source>
</evidence>
<dbReference type="CDD" id="cd07377">
    <property type="entry name" value="WHTH_GntR"/>
    <property type="match status" value="1"/>
</dbReference>
<accession>A0A5J6N9Y7</accession>
<name>A0A5J6N9Y7_9PROT</name>
<dbReference type="SMART" id="SM00345">
    <property type="entry name" value="HTH_GNTR"/>
    <property type="match status" value="1"/>
</dbReference>
<dbReference type="GO" id="GO:0003677">
    <property type="term" value="F:DNA binding"/>
    <property type="evidence" value="ECO:0007669"/>
    <property type="project" value="UniProtKB-KW"/>
</dbReference>
<dbReference type="InterPro" id="IPR028978">
    <property type="entry name" value="Chorismate_lyase_/UTRA_dom_sf"/>
</dbReference>
<sequence>MSLYERTISFVLNYIEEKKLEEGAKLPTEPELVAMAGVSMVTVRRALAELAAQGVIRREQGRGTFLNRSRVSAETTRLGGLRNGLGLDSSSSLETRLLGLERRDASAEESSRLAIAKAASVWEISRLRLLNGRPMIHEVSVIPMILAPDLGAHLESDPQRSLYATLDAVYGLREIREEQSLVCRRANRLDKKLLGLPKGDWVVQISGISFSARHLPIDSFRIVFDAKGFAFRLSTAPASAMAAVELADS</sequence>